<dbReference type="OrthoDB" id="6495301at2759"/>
<name>W7JQU9_PLAFA</name>
<proteinExistence type="inferred from homology"/>
<sequence length="83" mass="9639">MPDKIGKQELEIYLDGVEYYFTTSKIGSLSDVKQCSDPEGLRVFYYLVQDLKCFLFSLIYKTGLKHLYNVPPFLCTKNVNVPY</sequence>
<dbReference type="PANTHER" id="PTHR12638">
    <property type="entry name" value="PROTEIN MAGO NASHI HOMOLOG"/>
    <property type="match status" value="1"/>
</dbReference>
<dbReference type="Gene3D" id="3.30.1560.10">
    <property type="entry name" value="Mago nashi"/>
    <property type="match status" value="1"/>
</dbReference>
<evidence type="ECO:0000313" key="4">
    <source>
        <dbReference type="EMBL" id="EWC77403.1"/>
    </source>
</evidence>
<dbReference type="EMBL" id="KE124497">
    <property type="protein sequence ID" value="EWC77403.1"/>
    <property type="molecule type" value="Genomic_DNA"/>
</dbReference>
<organism evidence="4 5">
    <name type="scientific">Plasmodium falciparum UGT5.1</name>
    <dbReference type="NCBI Taxonomy" id="1237627"/>
    <lineage>
        <taxon>Eukaryota</taxon>
        <taxon>Sar</taxon>
        <taxon>Alveolata</taxon>
        <taxon>Apicomplexa</taxon>
        <taxon>Aconoidasida</taxon>
        <taxon>Haemosporida</taxon>
        <taxon>Plasmodiidae</taxon>
        <taxon>Plasmodium</taxon>
        <taxon>Plasmodium (Laverania)</taxon>
    </lineage>
</organism>
<dbReference type="InterPro" id="IPR004023">
    <property type="entry name" value="Mago_nashi"/>
</dbReference>
<evidence type="ECO:0000256" key="3">
    <source>
        <dbReference type="ARBA" id="ARBA00023242"/>
    </source>
</evidence>
<dbReference type="SUPFAM" id="SSF89817">
    <property type="entry name" value="Mago nashi protein"/>
    <property type="match status" value="1"/>
</dbReference>
<dbReference type="InterPro" id="IPR036605">
    <property type="entry name" value="Mago_nashi_sf"/>
</dbReference>
<dbReference type="Pfam" id="PF02792">
    <property type="entry name" value="Mago_nashi"/>
    <property type="match status" value="1"/>
</dbReference>
<comment type="similarity">
    <text evidence="2">Belongs to the mago nashi family.</text>
</comment>
<evidence type="ECO:0000256" key="2">
    <source>
        <dbReference type="ARBA" id="ARBA00009270"/>
    </source>
</evidence>
<dbReference type="Proteomes" id="UP000030697">
    <property type="component" value="Unassembled WGS sequence"/>
</dbReference>
<accession>W7JQU9</accession>
<dbReference type="GO" id="GO:0035145">
    <property type="term" value="C:exon-exon junction complex"/>
    <property type="evidence" value="ECO:0007669"/>
    <property type="project" value="InterPro"/>
</dbReference>
<comment type="subcellular location">
    <subcellularLocation>
        <location evidence="1">Nucleus</location>
    </subcellularLocation>
</comment>
<gene>
    <name evidence="4" type="ORF">C923_01939</name>
</gene>
<dbReference type="AlphaFoldDB" id="W7JQU9"/>
<keyword evidence="3" id="KW-0539">Nucleus</keyword>
<evidence type="ECO:0000256" key="1">
    <source>
        <dbReference type="ARBA" id="ARBA00004123"/>
    </source>
</evidence>
<dbReference type="GO" id="GO:0008380">
    <property type="term" value="P:RNA splicing"/>
    <property type="evidence" value="ECO:0007669"/>
    <property type="project" value="InterPro"/>
</dbReference>
<protein>
    <submittedName>
        <fullName evidence="4">Uncharacterized protein</fullName>
    </submittedName>
</protein>
<evidence type="ECO:0000313" key="5">
    <source>
        <dbReference type="Proteomes" id="UP000030697"/>
    </source>
</evidence>
<dbReference type="PANTHER" id="PTHR12638:SF0">
    <property type="entry name" value="MAGO HOMOLOG, EXON JUNCTION COMPLEX SUBUNIT-RELATED"/>
    <property type="match status" value="1"/>
</dbReference>
<reference evidence="4 5" key="1">
    <citation type="submission" date="2013-02" db="EMBL/GenBank/DDBJ databases">
        <title>The Genome Sequence of Plasmodium falciparum UGT5.1.</title>
        <authorList>
            <consortium name="The Broad Institute Genome Sequencing Platform"/>
            <consortium name="The Broad Institute Genome Sequencing Center for Infectious Disease"/>
            <person name="Neafsey D."/>
            <person name="Cheeseman I."/>
            <person name="Volkman S."/>
            <person name="Adams J."/>
            <person name="Walker B."/>
            <person name="Young S.K."/>
            <person name="Zeng Q."/>
            <person name="Gargeya S."/>
            <person name="Fitzgerald M."/>
            <person name="Haas B."/>
            <person name="Abouelleil A."/>
            <person name="Alvarado L."/>
            <person name="Arachchi H.M."/>
            <person name="Berlin A.M."/>
            <person name="Chapman S.B."/>
            <person name="Dewar J."/>
            <person name="Goldberg J."/>
            <person name="Griggs A."/>
            <person name="Gujja S."/>
            <person name="Hansen M."/>
            <person name="Howarth C."/>
            <person name="Imamovic A."/>
            <person name="Larimer J."/>
            <person name="McCowan C."/>
            <person name="Murphy C."/>
            <person name="Neiman D."/>
            <person name="Pearson M."/>
            <person name="Priest M."/>
            <person name="Roberts A."/>
            <person name="Saif S."/>
            <person name="Shea T."/>
            <person name="Sisk P."/>
            <person name="Sykes S."/>
            <person name="Wortman J."/>
            <person name="Nusbaum C."/>
            <person name="Birren B."/>
        </authorList>
    </citation>
    <scope>NUCLEOTIDE SEQUENCE [LARGE SCALE GENOMIC DNA]</scope>
    <source>
        <strain evidence="4 5">UGT5.1</strain>
    </source>
</reference>